<dbReference type="InterPro" id="IPR002227">
    <property type="entry name" value="Tyrosinase_Cu-bd"/>
</dbReference>
<dbReference type="OMA" id="WWHEDPA"/>
<evidence type="ECO:0000256" key="3">
    <source>
        <dbReference type="SAM" id="SignalP"/>
    </source>
</evidence>
<evidence type="ECO:0000259" key="4">
    <source>
        <dbReference type="PROSITE" id="PS00498"/>
    </source>
</evidence>
<gene>
    <name evidence="5" type="ORF">SAPIO_CDS6711</name>
</gene>
<dbReference type="InterPro" id="IPR050316">
    <property type="entry name" value="Tyrosinase/Hemocyanin"/>
</dbReference>
<proteinExistence type="predicted"/>
<keyword evidence="6" id="KW-1185">Reference proteome</keyword>
<feature type="signal peptide" evidence="3">
    <location>
        <begin position="1"/>
        <end position="21"/>
    </location>
</feature>
<dbReference type="VEuPathDB" id="FungiDB:SAPIO_CDS6711"/>
<keyword evidence="3" id="KW-0732">Signal</keyword>
<comment type="caution">
    <text evidence="5">The sequence shown here is derived from an EMBL/GenBank/DDBJ whole genome shotgun (WGS) entry which is preliminary data.</text>
</comment>
<feature type="chain" id="PRO_5001775280" description="Tyrosinase copper-binding domain-containing protein" evidence="3">
    <location>
        <begin position="22"/>
        <end position="392"/>
    </location>
</feature>
<evidence type="ECO:0000313" key="6">
    <source>
        <dbReference type="Proteomes" id="UP000028545"/>
    </source>
</evidence>
<dbReference type="AlphaFoldDB" id="A0A084G330"/>
<dbReference type="PANTHER" id="PTHR11474">
    <property type="entry name" value="TYROSINASE FAMILY MEMBER"/>
    <property type="match status" value="1"/>
</dbReference>
<dbReference type="GeneID" id="27725783"/>
<dbReference type="OrthoDB" id="6132182at2759"/>
<dbReference type="GO" id="GO:0046872">
    <property type="term" value="F:metal ion binding"/>
    <property type="evidence" value="ECO:0007669"/>
    <property type="project" value="UniProtKB-KW"/>
</dbReference>
<accession>A0A084G330</accession>
<dbReference type="KEGG" id="sapo:SAPIO_CDS6711"/>
<dbReference type="InterPro" id="IPR008922">
    <property type="entry name" value="Di-copper_centre_dom_sf"/>
</dbReference>
<feature type="domain" description="Tyrosinase copper-binding" evidence="4">
    <location>
        <begin position="288"/>
        <end position="299"/>
    </location>
</feature>
<evidence type="ECO:0000313" key="5">
    <source>
        <dbReference type="EMBL" id="KEZ41742.1"/>
    </source>
</evidence>
<keyword evidence="2" id="KW-0560">Oxidoreductase</keyword>
<dbReference type="GO" id="GO:0016491">
    <property type="term" value="F:oxidoreductase activity"/>
    <property type="evidence" value="ECO:0007669"/>
    <property type="project" value="UniProtKB-KW"/>
</dbReference>
<dbReference type="Proteomes" id="UP000028545">
    <property type="component" value="Unassembled WGS sequence"/>
</dbReference>
<dbReference type="PANTHER" id="PTHR11474:SF125">
    <property type="entry name" value="N-ACETYL-6-HYDROXYTRYPTOPHAN OXIDASE IVOB-RELATED"/>
    <property type="match status" value="1"/>
</dbReference>
<name>A0A084G330_PSEDA</name>
<reference evidence="5 6" key="1">
    <citation type="journal article" date="2014" name="Genome Announc.">
        <title>Draft genome sequence of the pathogenic fungus Scedosporium apiospermum.</title>
        <authorList>
            <person name="Vandeputte P."/>
            <person name="Ghamrawi S."/>
            <person name="Rechenmann M."/>
            <person name="Iltis A."/>
            <person name="Giraud S."/>
            <person name="Fleury M."/>
            <person name="Thornton C."/>
            <person name="Delhaes L."/>
            <person name="Meyer W."/>
            <person name="Papon N."/>
            <person name="Bouchara J.P."/>
        </authorList>
    </citation>
    <scope>NUCLEOTIDE SEQUENCE [LARGE SCALE GENOMIC DNA]</scope>
    <source>
        <strain evidence="5 6">IHEM 14462</strain>
    </source>
</reference>
<protein>
    <recommendedName>
        <fullName evidence="4">Tyrosinase copper-binding domain-containing protein</fullName>
    </recommendedName>
</protein>
<dbReference type="EMBL" id="JOWA01000107">
    <property type="protein sequence ID" value="KEZ41742.1"/>
    <property type="molecule type" value="Genomic_DNA"/>
</dbReference>
<sequence>MASTLVHLALFGVFLLGATEAGNPWRRETNVYPVDIVDQLQDEGLERLAAYMGNNPAPSNCTLETAVKRMEWSDLTVAEREEYVEAVLCLQSSPSKAPEGAAPGAKTRYDDFIAIHMLYIDTLHSPYWNWGRYADDPVSSPLFGGSSASLGSNGAPSEFPDARFPGFAPPLNVLPAAGAGGCVTDGPFKDMVVNLGPVVPTSPDVPPNPQPNGLGHNPRCLRRDINKHAAAVTTAQHSYELITESSTIDAFHNRLMCMGAQKDWGVHIGGHYTISGDPGADPYVSPGDPAFYLHHGMVDRIWWIWQMQEPETRMTLVPGPEPDGVAPMDWATTLFERYVSAYPYRPGEAGFDYEEYLDTDAVDFGWLGEPWTLRELADVVGTTGGNFCYIYV</sequence>
<dbReference type="Gene3D" id="1.10.1280.10">
    <property type="entry name" value="Di-copper center containing domain from catechol oxidase"/>
    <property type="match status" value="2"/>
</dbReference>
<dbReference type="RefSeq" id="XP_016641541.1">
    <property type="nucleotide sequence ID" value="XM_016788742.1"/>
</dbReference>
<organism evidence="5 6">
    <name type="scientific">Pseudallescheria apiosperma</name>
    <name type="common">Scedosporium apiospermum</name>
    <dbReference type="NCBI Taxonomy" id="563466"/>
    <lineage>
        <taxon>Eukaryota</taxon>
        <taxon>Fungi</taxon>
        <taxon>Dikarya</taxon>
        <taxon>Ascomycota</taxon>
        <taxon>Pezizomycotina</taxon>
        <taxon>Sordariomycetes</taxon>
        <taxon>Hypocreomycetidae</taxon>
        <taxon>Microascales</taxon>
        <taxon>Microascaceae</taxon>
        <taxon>Scedosporium</taxon>
    </lineage>
</organism>
<dbReference type="PROSITE" id="PS00498">
    <property type="entry name" value="TYROSINASE_2"/>
    <property type="match status" value="1"/>
</dbReference>
<evidence type="ECO:0000256" key="1">
    <source>
        <dbReference type="ARBA" id="ARBA00022723"/>
    </source>
</evidence>
<dbReference type="HOGENOM" id="CLU_035914_0_0_1"/>
<evidence type="ECO:0000256" key="2">
    <source>
        <dbReference type="ARBA" id="ARBA00023002"/>
    </source>
</evidence>
<keyword evidence="1" id="KW-0479">Metal-binding</keyword>
<dbReference type="SUPFAM" id="SSF48056">
    <property type="entry name" value="Di-copper centre-containing domain"/>
    <property type="match status" value="1"/>
</dbReference>
<dbReference type="Pfam" id="PF00264">
    <property type="entry name" value="Tyrosinase"/>
    <property type="match status" value="1"/>
</dbReference>